<dbReference type="Pfam" id="PF04281">
    <property type="entry name" value="Tom22"/>
    <property type="match status" value="1"/>
</dbReference>
<keyword evidence="4" id="KW-0813">Transport</keyword>
<evidence type="ECO:0000313" key="16">
    <source>
        <dbReference type="Proteomes" id="UP000076502"/>
    </source>
</evidence>
<dbReference type="EMBL" id="KQ434905">
    <property type="protein sequence ID" value="KZC11247.1"/>
    <property type="molecule type" value="Genomic_DNA"/>
</dbReference>
<evidence type="ECO:0000256" key="2">
    <source>
        <dbReference type="ARBA" id="ARBA00009874"/>
    </source>
</evidence>
<evidence type="ECO:0000313" key="15">
    <source>
        <dbReference type="EMBL" id="KZC11247.1"/>
    </source>
</evidence>
<organism evidence="15 16">
    <name type="scientific">Dufourea novaeangliae</name>
    <name type="common">Sweat bee</name>
    <dbReference type="NCBI Taxonomy" id="178035"/>
    <lineage>
        <taxon>Eukaryota</taxon>
        <taxon>Metazoa</taxon>
        <taxon>Ecdysozoa</taxon>
        <taxon>Arthropoda</taxon>
        <taxon>Hexapoda</taxon>
        <taxon>Insecta</taxon>
        <taxon>Pterygota</taxon>
        <taxon>Neoptera</taxon>
        <taxon>Endopterygota</taxon>
        <taxon>Hymenoptera</taxon>
        <taxon>Apocrita</taxon>
        <taxon>Aculeata</taxon>
        <taxon>Apoidea</taxon>
        <taxon>Anthophila</taxon>
        <taxon>Halictidae</taxon>
        <taxon>Rophitinae</taxon>
        <taxon>Dufourea</taxon>
    </lineage>
</organism>
<name>A0A154PHG6_DUFNO</name>
<proteinExistence type="inferred from homology"/>
<keyword evidence="6" id="KW-1000">Mitochondrion outer membrane</keyword>
<dbReference type="Pfam" id="PF04241">
    <property type="entry name" value="DUF423"/>
    <property type="match status" value="1"/>
</dbReference>
<evidence type="ECO:0000256" key="11">
    <source>
        <dbReference type="ARBA" id="ARBA00023136"/>
    </source>
</evidence>
<reference evidence="15 16" key="1">
    <citation type="submission" date="2015-07" db="EMBL/GenBank/DDBJ databases">
        <title>The genome of Dufourea novaeangliae.</title>
        <authorList>
            <person name="Pan H."/>
            <person name="Kapheim K."/>
        </authorList>
    </citation>
    <scope>NUCLEOTIDE SEQUENCE [LARGE SCALE GENOMIC DNA]</scope>
    <source>
        <strain evidence="15">0120121106</strain>
        <tissue evidence="15">Whole body</tissue>
    </source>
</reference>
<evidence type="ECO:0000256" key="13">
    <source>
        <dbReference type="SAM" id="MobiDB-lite"/>
    </source>
</evidence>
<keyword evidence="11 14" id="KW-0472">Membrane</keyword>
<comment type="subcellular location">
    <subcellularLocation>
        <location evidence="1">Mitochondrion outer membrane</location>
        <topology evidence="1">Single-pass membrane protein</topology>
    </subcellularLocation>
</comment>
<keyword evidence="5 14" id="KW-0812">Transmembrane</keyword>
<keyword evidence="10" id="KW-0496">Mitochondrion</keyword>
<keyword evidence="9" id="KW-0811">Translocation</keyword>
<accession>A0A154PHG6</accession>
<sequence>MASIEELDQLDSGMGNSDACSPEMKSLLPDDEDDEEDESLAERLFGLTEMFPEEVRKFGYNVGTCLCTCTKGLYKFSCSAAWLFFSSSAILFAPILFEIERAQMEEAQRTQQKQVLLGPNTAMSNVNASSLPMAPPVTTNLIRGSPKVEIRMAPPIPLWKLASATGPYVRLAALSGAAAVALGAYGSHRKYPQEQDPENKLLDHKQIFEIANRYHFIHTLAVLGLPLCRAPFLGAMFLMSGMVLFSGSCYYYAFTGDKKFSKLTPIGGVCLILGWLSMCI</sequence>
<dbReference type="GO" id="GO:0005741">
    <property type="term" value="C:mitochondrial outer membrane"/>
    <property type="evidence" value="ECO:0007669"/>
    <property type="project" value="UniProtKB-SubCell"/>
</dbReference>
<dbReference type="CDD" id="cd22884">
    <property type="entry name" value="TOM22"/>
    <property type="match status" value="1"/>
</dbReference>
<comment type="similarity">
    <text evidence="2">Belongs to the Tom22 family.</text>
</comment>
<evidence type="ECO:0000256" key="5">
    <source>
        <dbReference type="ARBA" id="ARBA00022692"/>
    </source>
</evidence>
<evidence type="ECO:0000256" key="9">
    <source>
        <dbReference type="ARBA" id="ARBA00023010"/>
    </source>
</evidence>
<dbReference type="OrthoDB" id="269173at2759"/>
<keyword evidence="12" id="KW-0675">Receptor</keyword>
<evidence type="ECO:0000256" key="12">
    <source>
        <dbReference type="ARBA" id="ARBA00023170"/>
    </source>
</evidence>
<feature type="transmembrane region" description="Helical" evidence="14">
    <location>
        <begin position="232"/>
        <end position="253"/>
    </location>
</feature>
<evidence type="ECO:0000256" key="6">
    <source>
        <dbReference type="ARBA" id="ARBA00022787"/>
    </source>
</evidence>
<feature type="region of interest" description="Disordered" evidence="13">
    <location>
        <begin position="1"/>
        <end position="38"/>
    </location>
</feature>
<dbReference type="InterPro" id="IPR006696">
    <property type="entry name" value="DUF423"/>
</dbReference>
<dbReference type="GO" id="GO:0006886">
    <property type="term" value="P:intracellular protein transport"/>
    <property type="evidence" value="ECO:0007669"/>
    <property type="project" value="InterPro"/>
</dbReference>
<evidence type="ECO:0000256" key="4">
    <source>
        <dbReference type="ARBA" id="ARBA00022448"/>
    </source>
</evidence>
<dbReference type="Proteomes" id="UP000076502">
    <property type="component" value="Unassembled WGS sequence"/>
</dbReference>
<evidence type="ECO:0000256" key="8">
    <source>
        <dbReference type="ARBA" id="ARBA00022989"/>
    </source>
</evidence>
<dbReference type="InterPro" id="IPR005683">
    <property type="entry name" value="Tom22"/>
</dbReference>
<dbReference type="STRING" id="178035.A0A154PHG6"/>
<evidence type="ECO:0000256" key="3">
    <source>
        <dbReference type="ARBA" id="ARBA00016229"/>
    </source>
</evidence>
<evidence type="ECO:0000256" key="1">
    <source>
        <dbReference type="ARBA" id="ARBA00004572"/>
    </source>
</evidence>
<dbReference type="PANTHER" id="PTHR12504">
    <property type="entry name" value="MITOCHONDRIAL IMPORT RECEPTOR SUBUNIT TOM22"/>
    <property type="match status" value="1"/>
</dbReference>
<keyword evidence="7" id="KW-0653">Protein transport</keyword>
<keyword evidence="8 14" id="KW-1133">Transmembrane helix</keyword>
<dbReference type="PANTHER" id="PTHR12504:SF0">
    <property type="entry name" value="MITOCHONDRIAL IMPORT RECEPTOR SUBUNIT TOM22 HOMOLOG"/>
    <property type="match status" value="1"/>
</dbReference>
<keyword evidence="16" id="KW-1185">Reference proteome</keyword>
<evidence type="ECO:0000256" key="14">
    <source>
        <dbReference type="SAM" id="Phobius"/>
    </source>
</evidence>
<evidence type="ECO:0000256" key="10">
    <source>
        <dbReference type="ARBA" id="ARBA00023128"/>
    </source>
</evidence>
<evidence type="ECO:0000256" key="7">
    <source>
        <dbReference type="ARBA" id="ARBA00022927"/>
    </source>
</evidence>
<dbReference type="AlphaFoldDB" id="A0A154PHG6"/>
<protein>
    <recommendedName>
        <fullName evidence="3">Mitochondrial import receptor subunit TOM22 homolog</fullName>
    </recommendedName>
</protein>
<feature type="compositionally biased region" description="Acidic residues" evidence="13">
    <location>
        <begin position="29"/>
        <end position="38"/>
    </location>
</feature>
<gene>
    <name evidence="15" type="ORF">WN55_02338</name>
</gene>